<proteinExistence type="predicted"/>
<feature type="transmembrane region" description="Helical" evidence="1">
    <location>
        <begin position="126"/>
        <end position="145"/>
    </location>
</feature>
<keyword evidence="1" id="KW-1133">Transmembrane helix</keyword>
<name>A0ABT1IXQ2_9ACTN</name>
<keyword evidence="1" id="KW-0472">Membrane</keyword>
<feature type="transmembrane region" description="Helical" evidence="1">
    <location>
        <begin position="477"/>
        <end position="496"/>
    </location>
</feature>
<keyword evidence="3" id="KW-1185">Reference proteome</keyword>
<dbReference type="RefSeq" id="WP_253797563.1">
    <property type="nucleotide sequence ID" value="NZ_BAAAUB010000132.1"/>
</dbReference>
<gene>
    <name evidence="2" type="ORF">FHR36_003051</name>
</gene>
<evidence type="ECO:0000256" key="1">
    <source>
        <dbReference type="SAM" id="Phobius"/>
    </source>
</evidence>
<protein>
    <recommendedName>
        <fullName evidence="4">Dolichyl-phosphate-mannose-protein mannosyltransferase</fullName>
    </recommendedName>
</protein>
<keyword evidence="1" id="KW-0812">Transmembrane</keyword>
<evidence type="ECO:0008006" key="4">
    <source>
        <dbReference type="Google" id="ProtNLM"/>
    </source>
</evidence>
<feature type="transmembrane region" description="Helical" evidence="1">
    <location>
        <begin position="91"/>
        <end position="114"/>
    </location>
</feature>
<evidence type="ECO:0000313" key="3">
    <source>
        <dbReference type="Proteomes" id="UP001206483"/>
    </source>
</evidence>
<feature type="transmembrane region" description="Helical" evidence="1">
    <location>
        <begin position="452"/>
        <end position="471"/>
    </location>
</feature>
<organism evidence="2 3">
    <name type="scientific">Kitasatospora paracochleata</name>
    <dbReference type="NCBI Taxonomy" id="58354"/>
    <lineage>
        <taxon>Bacteria</taxon>
        <taxon>Bacillati</taxon>
        <taxon>Actinomycetota</taxon>
        <taxon>Actinomycetes</taxon>
        <taxon>Kitasatosporales</taxon>
        <taxon>Streptomycetaceae</taxon>
        <taxon>Kitasatospora</taxon>
    </lineage>
</organism>
<feature type="transmembrane region" description="Helical" evidence="1">
    <location>
        <begin position="225"/>
        <end position="243"/>
    </location>
</feature>
<dbReference type="EMBL" id="JAMZDX010000003">
    <property type="protein sequence ID" value="MCP2309918.1"/>
    <property type="molecule type" value="Genomic_DNA"/>
</dbReference>
<dbReference type="Proteomes" id="UP001206483">
    <property type="component" value="Unassembled WGS sequence"/>
</dbReference>
<reference evidence="2 3" key="1">
    <citation type="submission" date="2022-06" db="EMBL/GenBank/DDBJ databases">
        <title>Sequencing the genomes of 1000 actinobacteria strains.</title>
        <authorList>
            <person name="Klenk H.-P."/>
        </authorList>
    </citation>
    <scope>NUCLEOTIDE SEQUENCE [LARGE SCALE GENOMIC DNA]</scope>
    <source>
        <strain evidence="2 3">DSM 41656</strain>
    </source>
</reference>
<comment type="caution">
    <text evidence="2">The sequence shown here is derived from an EMBL/GenBank/DDBJ whole genome shotgun (WGS) entry which is preliminary data.</text>
</comment>
<feature type="transmembrane region" description="Helical" evidence="1">
    <location>
        <begin position="32"/>
        <end position="50"/>
    </location>
</feature>
<evidence type="ECO:0000313" key="2">
    <source>
        <dbReference type="EMBL" id="MCP2309918.1"/>
    </source>
</evidence>
<accession>A0ABT1IXQ2</accession>
<feature type="transmembrane region" description="Helical" evidence="1">
    <location>
        <begin position="189"/>
        <end position="219"/>
    </location>
</feature>
<sequence length="501" mass="52682">MSTDTRPRRIPEAVETGRAALRRHRAPSRLRVPLIVAAICQLVWTLWWLAAYPAFLGPDSVAAVERVTGAGTWTADHAAGYDALVLVALRLTGGVAAVTLLQTVAMSVALAYAVSALARLGARARWTVPAAVALAVLPPTGTFVVFLWREVPFAVCAVLLFAASARLLARRAEGTLASEGRGRRIDLVVLFVALVGLGVFRVGGYGVAAVTALLLLFLLPGVRGRIVLLTAAALAVPLLLNPWGYQALLGLPRPGAGTSAHTLEYADVAVAYHRDPGLFSERDRAVLAEVAPLSTWDTAGDHCFSAAALTGAGTGWDADRAGDRGDDLLALWKRVALRQPDSLVGARICRGHLAWSAFSGPAARDGATVVPGPEASADLFGATAPGGDLEGSRWAAALRSHPVVHQLRTAAVWLHTAFRAPQLDWLFWRGATWCYLGYGALLVYARRRRLPAAVPVLGAVPLGLQLTVLAAGSGPDFRAMAAALLIGPLLLTLVGAGRART</sequence>